<dbReference type="InterPro" id="IPR007492">
    <property type="entry name" value="LytTR_DNA-bd_dom"/>
</dbReference>
<organism evidence="4 5">
    <name type="scientific">Flavivirga jejuensis</name>
    <dbReference type="NCBI Taxonomy" id="870487"/>
    <lineage>
        <taxon>Bacteria</taxon>
        <taxon>Pseudomonadati</taxon>
        <taxon>Bacteroidota</taxon>
        <taxon>Flavobacteriia</taxon>
        <taxon>Flavobacteriales</taxon>
        <taxon>Flavobacteriaceae</taxon>
        <taxon>Flavivirga</taxon>
    </lineage>
</organism>
<dbReference type="SMART" id="SM00448">
    <property type="entry name" value="REC"/>
    <property type="match status" value="1"/>
</dbReference>
<dbReference type="PROSITE" id="PS50930">
    <property type="entry name" value="HTH_LYTTR"/>
    <property type="match status" value="1"/>
</dbReference>
<evidence type="ECO:0000256" key="1">
    <source>
        <dbReference type="PROSITE-ProRule" id="PRU00169"/>
    </source>
</evidence>
<feature type="domain" description="HTH LytTR-type" evidence="3">
    <location>
        <begin position="148"/>
        <end position="253"/>
    </location>
</feature>
<keyword evidence="1" id="KW-0597">Phosphoprotein</keyword>
<evidence type="ECO:0000259" key="2">
    <source>
        <dbReference type="PROSITE" id="PS50110"/>
    </source>
</evidence>
<dbReference type="RefSeq" id="WP_303302659.1">
    <property type="nucleotide sequence ID" value="NZ_BAABDA010000050.1"/>
</dbReference>
<dbReference type="InterPro" id="IPR001789">
    <property type="entry name" value="Sig_transdc_resp-reg_receiver"/>
</dbReference>
<evidence type="ECO:0000313" key="4">
    <source>
        <dbReference type="EMBL" id="MDO5975456.1"/>
    </source>
</evidence>
<dbReference type="PANTHER" id="PTHR37299:SF1">
    <property type="entry name" value="STAGE 0 SPORULATION PROTEIN A HOMOLOG"/>
    <property type="match status" value="1"/>
</dbReference>
<evidence type="ECO:0000313" key="5">
    <source>
        <dbReference type="Proteomes" id="UP001176806"/>
    </source>
</evidence>
<dbReference type="GO" id="GO:0003677">
    <property type="term" value="F:DNA binding"/>
    <property type="evidence" value="ECO:0007669"/>
    <property type="project" value="UniProtKB-KW"/>
</dbReference>
<dbReference type="InterPro" id="IPR011006">
    <property type="entry name" value="CheY-like_superfamily"/>
</dbReference>
<comment type="caution">
    <text evidence="4">The sequence shown here is derived from an EMBL/GenBank/DDBJ whole genome shotgun (WGS) entry which is preliminary data.</text>
</comment>
<dbReference type="PROSITE" id="PS50110">
    <property type="entry name" value="RESPONSE_REGULATORY"/>
    <property type="match status" value="1"/>
</dbReference>
<dbReference type="Pfam" id="PF00072">
    <property type="entry name" value="Response_reg"/>
    <property type="match status" value="1"/>
</dbReference>
<name>A0ABT8WQQ3_9FLAO</name>
<keyword evidence="4" id="KW-0238">DNA-binding</keyword>
<proteinExistence type="predicted"/>
<gene>
    <name evidence="4" type="ORF">Q4Q40_14765</name>
</gene>
<dbReference type="PANTHER" id="PTHR37299">
    <property type="entry name" value="TRANSCRIPTIONAL REGULATOR-RELATED"/>
    <property type="match status" value="1"/>
</dbReference>
<sequence>MTNQYKTLIIDDEPPARERLLKMLAHFPETFQVLDVAKNGTEAKQKIEILRPDLIFLDIEMPGLTGFELLEQLETIPVVVFCTAYDQYSLKAFETNSIDYLVKPVRLERLKKTIDKLNLFDRGFRSQNILEVLKEVTKQREAKKMTSITVKKGDKLIFIKLDDVSHFEASEKYITVYAVNENYLSDRSLLQLEQKLPDSFLRVHRGVIINTNYVKEVQKYFNSRFIISLNNKTKTNITTGRSYNGAIKNWMDV</sequence>
<reference evidence="4" key="1">
    <citation type="submission" date="2023-07" db="EMBL/GenBank/DDBJ databases">
        <title>Two novel species in the genus Flavivirga.</title>
        <authorList>
            <person name="Kwon K."/>
        </authorList>
    </citation>
    <scope>NUCLEOTIDE SEQUENCE</scope>
    <source>
        <strain evidence="4">KACC 14158</strain>
    </source>
</reference>
<dbReference type="Gene3D" id="2.40.50.1020">
    <property type="entry name" value="LytTr DNA-binding domain"/>
    <property type="match status" value="1"/>
</dbReference>
<dbReference type="EMBL" id="JAUOEL010000005">
    <property type="protein sequence ID" value="MDO5975456.1"/>
    <property type="molecule type" value="Genomic_DNA"/>
</dbReference>
<dbReference type="Proteomes" id="UP001176806">
    <property type="component" value="Unassembled WGS sequence"/>
</dbReference>
<dbReference type="Gene3D" id="3.40.50.2300">
    <property type="match status" value="1"/>
</dbReference>
<dbReference type="InterPro" id="IPR046947">
    <property type="entry name" value="LytR-like"/>
</dbReference>
<feature type="domain" description="Response regulatory" evidence="2">
    <location>
        <begin position="6"/>
        <end position="118"/>
    </location>
</feature>
<keyword evidence="5" id="KW-1185">Reference proteome</keyword>
<feature type="modified residue" description="4-aspartylphosphate" evidence="1">
    <location>
        <position position="58"/>
    </location>
</feature>
<accession>A0ABT8WQQ3</accession>
<protein>
    <submittedName>
        <fullName evidence="4">LytTR family DNA-binding domain-containing protein</fullName>
    </submittedName>
</protein>
<dbReference type="SMART" id="SM00850">
    <property type="entry name" value="LytTR"/>
    <property type="match status" value="1"/>
</dbReference>
<dbReference type="Pfam" id="PF04397">
    <property type="entry name" value="LytTR"/>
    <property type="match status" value="1"/>
</dbReference>
<dbReference type="SUPFAM" id="SSF52172">
    <property type="entry name" value="CheY-like"/>
    <property type="match status" value="1"/>
</dbReference>
<evidence type="ECO:0000259" key="3">
    <source>
        <dbReference type="PROSITE" id="PS50930"/>
    </source>
</evidence>